<proteinExistence type="predicted"/>
<dbReference type="InterPro" id="IPR051606">
    <property type="entry name" value="Polyketide_Oxido-like"/>
</dbReference>
<name>A0A9W6FBA6_9CHLO</name>
<dbReference type="PANTHER" id="PTHR43355:SF2">
    <property type="entry name" value="FLAVIN REDUCTASE (NADPH)"/>
    <property type="match status" value="1"/>
</dbReference>
<comment type="caution">
    <text evidence="2">The sequence shown here is derived from an EMBL/GenBank/DDBJ whole genome shotgun (WGS) entry which is preliminary data.</text>
</comment>
<sequence length="219" mass="23600">MKVGEVMKVAVFGAASIMGWEVVDDLLFRGHEVIACVPDLDRCPPWGDGVEVVAGAVTDTAIVDTVVSRAQAVVNVLGPGREQEVPGPSLVLGTQLIVAAMAAHGVHRYVGHGSPAVRMCPLDQPTARTRWRRRVTKCLHPRANQVHSAMLETVTNSQLDWTIVRFIRARGGDARGLKYVGFFGHDDIGHSATEVDIARFTAAQVLETAYIEEAPAVSN</sequence>
<dbReference type="AlphaFoldDB" id="A0A9W6FBA6"/>
<evidence type="ECO:0000259" key="1">
    <source>
        <dbReference type="Pfam" id="PF13460"/>
    </source>
</evidence>
<dbReference type="Pfam" id="PF13460">
    <property type="entry name" value="NAD_binding_10"/>
    <property type="match status" value="1"/>
</dbReference>
<accession>A0A9W6FBA6</accession>
<dbReference type="Proteomes" id="UP001165080">
    <property type="component" value="Unassembled WGS sequence"/>
</dbReference>
<reference evidence="2 3" key="1">
    <citation type="journal article" date="2023" name="Commun. Biol.">
        <title>Reorganization of the ancestral sex-determining regions during the evolution of trioecy in Pleodorina starrii.</title>
        <authorList>
            <person name="Takahashi K."/>
            <person name="Suzuki S."/>
            <person name="Kawai-Toyooka H."/>
            <person name="Yamamoto K."/>
            <person name="Hamaji T."/>
            <person name="Ootsuki R."/>
            <person name="Yamaguchi H."/>
            <person name="Kawachi M."/>
            <person name="Higashiyama T."/>
            <person name="Nozaki H."/>
        </authorList>
    </citation>
    <scope>NUCLEOTIDE SEQUENCE [LARGE SCALE GENOMIC DNA]</scope>
    <source>
        <strain evidence="2 3">NIES-4479</strain>
    </source>
</reference>
<gene>
    <name evidence="2" type="primary">PLESTB003759</name>
    <name evidence="2" type="ORF">PLESTB_001920600</name>
</gene>
<dbReference type="InterPro" id="IPR016040">
    <property type="entry name" value="NAD(P)-bd_dom"/>
</dbReference>
<organism evidence="2 3">
    <name type="scientific">Pleodorina starrii</name>
    <dbReference type="NCBI Taxonomy" id="330485"/>
    <lineage>
        <taxon>Eukaryota</taxon>
        <taxon>Viridiplantae</taxon>
        <taxon>Chlorophyta</taxon>
        <taxon>core chlorophytes</taxon>
        <taxon>Chlorophyceae</taxon>
        <taxon>CS clade</taxon>
        <taxon>Chlamydomonadales</taxon>
        <taxon>Volvocaceae</taxon>
        <taxon>Pleodorina</taxon>
    </lineage>
</organism>
<evidence type="ECO:0000313" key="3">
    <source>
        <dbReference type="Proteomes" id="UP001165080"/>
    </source>
</evidence>
<dbReference type="InterPro" id="IPR036291">
    <property type="entry name" value="NAD(P)-bd_dom_sf"/>
</dbReference>
<dbReference type="GO" id="GO:0004074">
    <property type="term" value="F:biliverdin reductase [NAD(P)H] activity"/>
    <property type="evidence" value="ECO:0007669"/>
    <property type="project" value="TreeGrafter"/>
</dbReference>
<dbReference type="SUPFAM" id="SSF51735">
    <property type="entry name" value="NAD(P)-binding Rossmann-fold domains"/>
    <property type="match status" value="1"/>
</dbReference>
<dbReference type="PANTHER" id="PTHR43355">
    <property type="entry name" value="FLAVIN REDUCTASE (NADPH)"/>
    <property type="match status" value="1"/>
</dbReference>
<evidence type="ECO:0000313" key="2">
    <source>
        <dbReference type="EMBL" id="GLC62625.1"/>
    </source>
</evidence>
<dbReference type="GO" id="GO:0042602">
    <property type="term" value="F:riboflavin reductase (NADPH) activity"/>
    <property type="evidence" value="ECO:0007669"/>
    <property type="project" value="TreeGrafter"/>
</dbReference>
<protein>
    <recommendedName>
        <fullName evidence="1">NAD(P)-binding domain-containing protein</fullName>
    </recommendedName>
</protein>
<keyword evidence="3" id="KW-1185">Reference proteome</keyword>
<dbReference type="Gene3D" id="3.40.50.720">
    <property type="entry name" value="NAD(P)-binding Rossmann-like Domain"/>
    <property type="match status" value="1"/>
</dbReference>
<feature type="domain" description="NAD(P)-binding" evidence="1">
    <location>
        <begin position="13"/>
        <end position="205"/>
    </location>
</feature>
<dbReference type="EMBL" id="BRXU01000067">
    <property type="protein sequence ID" value="GLC62625.1"/>
    <property type="molecule type" value="Genomic_DNA"/>
</dbReference>